<evidence type="ECO:0008006" key="3">
    <source>
        <dbReference type="Google" id="ProtNLM"/>
    </source>
</evidence>
<comment type="caution">
    <text evidence="1">The sequence shown here is derived from an EMBL/GenBank/DDBJ whole genome shotgun (WGS) entry which is preliminary data.</text>
</comment>
<evidence type="ECO:0000313" key="1">
    <source>
        <dbReference type="EMBL" id="TYL83075.1"/>
    </source>
</evidence>
<sequence>MNLLLFQRSLASSWLNQVEHLFAPLTDKKIRRGVYRSVAAFRADITSFIDLHNADAKPFRWTKSADDILASIERFCRYNAPAEHDAMLRTSGSGR</sequence>
<dbReference type="EMBL" id="VSSR01000031">
    <property type="protein sequence ID" value="TYL83075.1"/>
    <property type="molecule type" value="Genomic_DNA"/>
</dbReference>
<keyword evidence="2" id="KW-1185">Reference proteome</keyword>
<accession>A0A5S4WRF0</accession>
<dbReference type="OrthoDB" id="2375382at2"/>
<reference evidence="1 2" key="1">
    <citation type="submission" date="2019-08" db="EMBL/GenBank/DDBJ databases">
        <title>Bradyrhizobium hipponensis sp. nov., a rhizobium isolated from a Lupinus angustifolius root nodule in Tunisia.</title>
        <authorList>
            <person name="Off K."/>
            <person name="Rejili M."/>
            <person name="Mars M."/>
            <person name="Brachmann A."/>
            <person name="Marin M."/>
        </authorList>
    </citation>
    <scope>NUCLEOTIDE SEQUENCE [LARGE SCALE GENOMIC DNA]</scope>
    <source>
        <strain evidence="1 2">CTAW11</strain>
    </source>
</reference>
<protein>
    <recommendedName>
        <fullName evidence="3">Transposase</fullName>
    </recommendedName>
</protein>
<evidence type="ECO:0000313" key="2">
    <source>
        <dbReference type="Proteomes" id="UP000324853"/>
    </source>
</evidence>
<dbReference type="Proteomes" id="UP000324853">
    <property type="component" value="Unassembled WGS sequence"/>
</dbReference>
<organism evidence="1 2">
    <name type="scientific">Bradyrhizobium cytisi</name>
    <dbReference type="NCBI Taxonomy" id="515489"/>
    <lineage>
        <taxon>Bacteria</taxon>
        <taxon>Pseudomonadati</taxon>
        <taxon>Pseudomonadota</taxon>
        <taxon>Alphaproteobacteria</taxon>
        <taxon>Hyphomicrobiales</taxon>
        <taxon>Nitrobacteraceae</taxon>
        <taxon>Bradyrhizobium</taxon>
    </lineage>
</organism>
<dbReference type="AlphaFoldDB" id="A0A5S4WRF0"/>
<gene>
    <name evidence="1" type="ORF">FXB38_19775</name>
</gene>
<proteinExistence type="predicted"/>
<name>A0A5S4WRF0_9BRAD</name>